<feature type="transmembrane region" description="Helical" evidence="6">
    <location>
        <begin position="200"/>
        <end position="220"/>
    </location>
</feature>
<reference evidence="8 9" key="1">
    <citation type="journal article" name="Sci. Rep.">
        <title>Genome-scale phylogenetic analyses confirm Olpidium as the closest living zoosporic fungus to the non-flagellated, terrestrial fungi.</title>
        <authorList>
            <person name="Chang Y."/>
            <person name="Rochon D."/>
            <person name="Sekimoto S."/>
            <person name="Wang Y."/>
            <person name="Chovatia M."/>
            <person name="Sandor L."/>
            <person name="Salamov A."/>
            <person name="Grigoriev I.V."/>
            <person name="Stajich J.E."/>
            <person name="Spatafora J.W."/>
        </authorList>
    </citation>
    <scope>NUCLEOTIDE SEQUENCE [LARGE SCALE GENOMIC DNA]</scope>
    <source>
        <strain evidence="8">S191</strain>
    </source>
</reference>
<dbReference type="PANTHER" id="PTHR23061:SF12">
    <property type="entry name" value="DNA POLYMERASE ALPHA SUBUNIT B"/>
    <property type="match status" value="1"/>
</dbReference>
<name>A0A8H8DFG5_9FUNG</name>
<dbReference type="GO" id="GO:0005658">
    <property type="term" value="C:alpha DNA polymerase:primase complex"/>
    <property type="evidence" value="ECO:0007669"/>
    <property type="project" value="TreeGrafter"/>
</dbReference>
<dbReference type="GO" id="GO:0006270">
    <property type="term" value="P:DNA replication initiation"/>
    <property type="evidence" value="ECO:0007669"/>
    <property type="project" value="TreeGrafter"/>
</dbReference>
<evidence type="ECO:0000256" key="2">
    <source>
        <dbReference type="ARBA" id="ARBA00007299"/>
    </source>
</evidence>
<evidence type="ECO:0000259" key="7">
    <source>
        <dbReference type="Pfam" id="PF04042"/>
    </source>
</evidence>
<dbReference type="Proteomes" id="UP000673691">
    <property type="component" value="Unassembled WGS sequence"/>
</dbReference>
<dbReference type="EMBL" id="JAEFCI010011366">
    <property type="protein sequence ID" value="KAG5456669.1"/>
    <property type="molecule type" value="Genomic_DNA"/>
</dbReference>
<dbReference type="PANTHER" id="PTHR23061">
    <property type="entry name" value="DNA POLYMERASE 2 ALPHA 70 KDA SUBUNIT"/>
    <property type="match status" value="1"/>
</dbReference>
<comment type="caution">
    <text evidence="8">The sequence shown here is derived from an EMBL/GenBank/DDBJ whole genome shotgun (WGS) entry which is preliminary data.</text>
</comment>
<dbReference type="AlphaFoldDB" id="A0A8H8DFG5"/>
<dbReference type="Pfam" id="PF04042">
    <property type="entry name" value="DNA_pol_E_B"/>
    <property type="match status" value="1"/>
</dbReference>
<keyword evidence="6" id="KW-1133">Transmembrane helix</keyword>
<evidence type="ECO:0000256" key="3">
    <source>
        <dbReference type="ARBA" id="ARBA00018596"/>
    </source>
</evidence>
<keyword evidence="6" id="KW-0812">Transmembrane</keyword>
<accession>A0A8H8DFG5</accession>
<feature type="domain" description="DNA polymerase alpha/delta/epsilon subunit B" evidence="7">
    <location>
        <begin position="1"/>
        <end position="69"/>
    </location>
</feature>
<dbReference type="OrthoDB" id="336885at2759"/>
<keyword evidence="9" id="KW-1185">Reference proteome</keyword>
<protein>
    <recommendedName>
        <fullName evidence="3">DNA polymerase alpha subunit B</fullName>
    </recommendedName>
</protein>
<comment type="similarity">
    <text evidence="2">Belongs to the DNA polymerase alpha subunit B family.</text>
</comment>
<proteinExistence type="inferred from homology"/>
<gene>
    <name evidence="8" type="ORF">BJ554DRAFT_3525</name>
</gene>
<keyword evidence="4" id="KW-0235">DNA replication</keyword>
<evidence type="ECO:0000313" key="9">
    <source>
        <dbReference type="Proteomes" id="UP000673691"/>
    </source>
</evidence>
<evidence type="ECO:0000256" key="5">
    <source>
        <dbReference type="ARBA" id="ARBA00023242"/>
    </source>
</evidence>
<evidence type="ECO:0000313" key="8">
    <source>
        <dbReference type="EMBL" id="KAG5456669.1"/>
    </source>
</evidence>
<comment type="subcellular location">
    <subcellularLocation>
        <location evidence="1">Nucleus</location>
    </subcellularLocation>
</comment>
<evidence type="ECO:0000256" key="4">
    <source>
        <dbReference type="ARBA" id="ARBA00022705"/>
    </source>
</evidence>
<dbReference type="Gene3D" id="3.60.21.60">
    <property type="match status" value="1"/>
</dbReference>
<evidence type="ECO:0000256" key="6">
    <source>
        <dbReference type="SAM" id="Phobius"/>
    </source>
</evidence>
<organism evidence="8 9">
    <name type="scientific">Olpidium bornovanus</name>
    <dbReference type="NCBI Taxonomy" id="278681"/>
    <lineage>
        <taxon>Eukaryota</taxon>
        <taxon>Fungi</taxon>
        <taxon>Fungi incertae sedis</taxon>
        <taxon>Olpidiomycota</taxon>
        <taxon>Olpidiomycotina</taxon>
        <taxon>Olpidiomycetes</taxon>
        <taxon>Olpidiales</taxon>
        <taxon>Olpidiaceae</taxon>
        <taxon>Olpidium</taxon>
    </lineage>
</organism>
<dbReference type="InterPro" id="IPR007185">
    <property type="entry name" value="DNA_pol_a/d/e_bsu"/>
</dbReference>
<dbReference type="InterPro" id="IPR016722">
    <property type="entry name" value="DNA_pol_alpha_bsu"/>
</dbReference>
<evidence type="ECO:0000256" key="1">
    <source>
        <dbReference type="ARBA" id="ARBA00004123"/>
    </source>
</evidence>
<keyword evidence="6" id="KW-0472">Membrane</keyword>
<keyword evidence="5" id="KW-0539">Nucleus</keyword>
<sequence length="249" mass="26975">MGPFVSEDHQLVQKGDLDLPPAELFRSTVSALISEFCEACPSTTVVLIPSCKDVISPWCAMPQPPLGSKSCEGQQDLEAREEDVLGLPSADVAGPGHTLGRCLSAKSGPVLDQRDAVRSISHRYPFPFVVRGEGTVCFLAKPCVILTRCGPMTLGIAEKISINIQVANTVRSPRAASTARFGTAKVSCIPRDLRDWKSLVLIYVGFIAVLVTGISCRSAFTRCIRRHWERALSILAVSSSWSSRLCQMS</sequence>
<dbReference type="GO" id="GO:0003677">
    <property type="term" value="F:DNA binding"/>
    <property type="evidence" value="ECO:0007669"/>
    <property type="project" value="InterPro"/>
</dbReference>